<proteinExistence type="predicted"/>
<dbReference type="Proteomes" id="UP001359886">
    <property type="component" value="Unassembled WGS sequence"/>
</dbReference>
<evidence type="ECO:0000256" key="1">
    <source>
        <dbReference type="SAM" id="MobiDB-lite"/>
    </source>
</evidence>
<keyword evidence="2" id="KW-0472">Membrane</keyword>
<dbReference type="EMBL" id="JAZHOG010000004">
    <property type="protein sequence ID" value="MEJ8567615.1"/>
    <property type="molecule type" value="Genomic_DNA"/>
</dbReference>
<reference evidence="3 4" key="1">
    <citation type="submission" date="2024-02" db="EMBL/GenBank/DDBJ databases">
        <title>A novel Wenzhouxiangellaceae bacterium, isolated from coastal sediments.</title>
        <authorList>
            <person name="Du Z.-J."/>
            <person name="Ye Y.-Q."/>
            <person name="Zhang X.-Y."/>
        </authorList>
    </citation>
    <scope>NUCLEOTIDE SEQUENCE [LARGE SCALE GENOMIC DNA]</scope>
    <source>
        <strain evidence="3 4">CH-27</strain>
    </source>
</reference>
<comment type="caution">
    <text evidence="3">The sequence shown here is derived from an EMBL/GenBank/DDBJ whole genome shotgun (WGS) entry which is preliminary data.</text>
</comment>
<evidence type="ECO:0000256" key="2">
    <source>
        <dbReference type="SAM" id="Phobius"/>
    </source>
</evidence>
<accession>A0AAW9RFM1</accession>
<organism evidence="3 4">
    <name type="scientific">Elongatibacter sediminis</name>
    <dbReference type="NCBI Taxonomy" id="3119006"/>
    <lineage>
        <taxon>Bacteria</taxon>
        <taxon>Pseudomonadati</taxon>
        <taxon>Pseudomonadota</taxon>
        <taxon>Gammaproteobacteria</taxon>
        <taxon>Chromatiales</taxon>
        <taxon>Wenzhouxiangellaceae</taxon>
        <taxon>Elongatibacter</taxon>
    </lineage>
</organism>
<feature type="region of interest" description="Disordered" evidence="1">
    <location>
        <begin position="325"/>
        <end position="349"/>
    </location>
</feature>
<feature type="compositionally biased region" description="Polar residues" evidence="1">
    <location>
        <begin position="333"/>
        <end position="349"/>
    </location>
</feature>
<evidence type="ECO:0000313" key="3">
    <source>
        <dbReference type="EMBL" id="MEJ8567615.1"/>
    </source>
</evidence>
<keyword evidence="2" id="KW-1133">Transmembrane helix</keyword>
<name>A0AAW9RFM1_9GAMM</name>
<evidence type="ECO:0000313" key="4">
    <source>
        <dbReference type="Proteomes" id="UP001359886"/>
    </source>
</evidence>
<protein>
    <submittedName>
        <fullName evidence="3">Uncharacterized protein</fullName>
    </submittedName>
</protein>
<keyword evidence="4" id="KW-1185">Reference proteome</keyword>
<dbReference type="AlphaFoldDB" id="A0AAW9RFM1"/>
<gene>
    <name evidence="3" type="ORF">V3330_08265</name>
</gene>
<keyword evidence="2" id="KW-0812">Transmembrane</keyword>
<dbReference type="RefSeq" id="WP_354694929.1">
    <property type="nucleotide sequence ID" value="NZ_JAZHOG010000004.1"/>
</dbReference>
<feature type="transmembrane region" description="Helical" evidence="2">
    <location>
        <begin position="21"/>
        <end position="42"/>
    </location>
</feature>
<sequence length="697" mass="75226">MKPYQTLGTSFEVRRREQGTTLLEVLLAIVIFIVGMMALVHLQGNLTRSSTDANLRTVAANFAEELIEERRAFEKVPADGTNTTIEFQEIVDQTITETRGGIVYTADIDVENYYFDEDQETVTSNVGDLPSEWDTSVPDFKHVTMTVTWDGSNFDTGSTGGNRLGSGSLVVTQIIPSIPPLGTAQVASESDGELGGPSVDYTPGLNPDIIAIQIGDNKFKESTTPEPVVVRRDELMETWFDVVTYSTTDSNSVFIRREEFVAISCDCTLRNPSGSGEDGRQPTIWTGAEYAEGEFVAKQYGESASNQQSQYCDVCCRDHHDTAGGPNSYIPDSPSSSGNHPHYSRSNQGALQVVSAGSDYVEACRMVRKDGFFRVAQDFTLESQLAFPENYLDESGEVTAYSDYVKAAVVEHFQNPSNNDPWAHNLSYDGRDTANPTDLPTGLLQDSQQLRSRGIYADLVSTQLQANLLNCFDIGGTGDRTQCEVPQAGSALELYPFFDVQVTQLARWSENQPDDPIDITNEEIANNGYSRGVAELAGTGQGTSVGDSKIEDGNYGLVSIAPNLSSPAYSDAYIYMRAGLGTNPPQPTGKIISGTLVNSNQAGNAVASVTGNGANCTRPTNTTFQCVLDDPLLVSPTLTVSNYYKRNKLLVAESGDLTMTGCTQGGNLSANSTTFALPTTTTSNVSIVVNVTTATCP</sequence>